<dbReference type="Gene3D" id="2.60.120.1140">
    <property type="entry name" value="Protein of unknown function DUF192"/>
    <property type="match status" value="1"/>
</dbReference>
<dbReference type="KEGG" id="ele:Elen_1775"/>
<dbReference type="eggNOG" id="COG1430">
    <property type="taxonomic scope" value="Bacteria"/>
</dbReference>
<name>C8WHZ9_EGGLE</name>
<protein>
    <recommendedName>
        <fullName evidence="3">DUF192 domain-containing protein</fullName>
    </recommendedName>
</protein>
<accession>C8WHZ9</accession>
<evidence type="ECO:0008006" key="3">
    <source>
        <dbReference type="Google" id="ProtNLM"/>
    </source>
</evidence>
<dbReference type="EMBL" id="CP001726">
    <property type="protein sequence ID" value="ACV55740.1"/>
    <property type="molecule type" value="Genomic_DNA"/>
</dbReference>
<sequence>MGLSALQKLRFEFDMRRRYVAIRTRGQTVATDVLWARSFLARGRGLLGTHGLTPGRDGCLLDPCRRIHCHGMKYPIDTIHLSREFYIVGLERVDIGKTGARFKGSRCVLELASGEIERCGLKAGDRLSIDPSRVG</sequence>
<dbReference type="AlphaFoldDB" id="C8WHZ9"/>
<dbReference type="OrthoDB" id="3177228at2"/>
<evidence type="ECO:0000313" key="2">
    <source>
        <dbReference type="Proteomes" id="UP000001377"/>
    </source>
</evidence>
<gene>
    <name evidence="1" type="ordered locus">Elen_1775</name>
</gene>
<dbReference type="PaxDb" id="479437-Elen_1775"/>
<dbReference type="RefSeq" id="WP_015760783.1">
    <property type="nucleotide sequence ID" value="NC_013204.1"/>
</dbReference>
<keyword evidence="2" id="KW-1185">Reference proteome</keyword>
<evidence type="ECO:0000313" key="1">
    <source>
        <dbReference type="EMBL" id="ACV55740.1"/>
    </source>
</evidence>
<dbReference type="Pfam" id="PF02643">
    <property type="entry name" value="DUF192"/>
    <property type="match status" value="1"/>
</dbReference>
<organism evidence="1 2">
    <name type="scientific">Eggerthella lenta (strain ATCC 25559 / DSM 2243 / CCUG 17323 / JCM 9979 / KCTC 3265 / NCTC 11813 / VPI 0255 / 1899 B)</name>
    <name type="common">Eubacterium lentum</name>
    <dbReference type="NCBI Taxonomy" id="479437"/>
    <lineage>
        <taxon>Bacteria</taxon>
        <taxon>Bacillati</taxon>
        <taxon>Actinomycetota</taxon>
        <taxon>Coriobacteriia</taxon>
        <taxon>Eggerthellales</taxon>
        <taxon>Eggerthellaceae</taxon>
        <taxon>Eggerthella</taxon>
    </lineage>
</organism>
<dbReference type="InterPro" id="IPR003795">
    <property type="entry name" value="DUF192"/>
</dbReference>
<dbReference type="STRING" id="479437.Elen_1775"/>
<dbReference type="BioCyc" id="ELEN479437:G1GFY-1787-MONOMER"/>
<dbReference type="HOGENOM" id="CLU_097039_4_0_11"/>
<dbReference type="InterPro" id="IPR038695">
    <property type="entry name" value="Saro_0823-like_sf"/>
</dbReference>
<proteinExistence type="predicted"/>
<reference evidence="1 2" key="1">
    <citation type="journal article" date="2009" name="Stand. Genomic Sci.">
        <title>Complete genome sequence of Eggerthella lenta type strain (IPP VPI 0255).</title>
        <authorList>
            <person name="Saunders E."/>
            <person name="Pukall R."/>
            <person name="Abt B."/>
            <person name="Lapidus A."/>
            <person name="Glavina Del Rio T."/>
            <person name="Copeland A."/>
            <person name="Tice H."/>
            <person name="Cheng J.F."/>
            <person name="Lucas S."/>
            <person name="Chen F."/>
            <person name="Nolan M."/>
            <person name="Bruce D."/>
            <person name="Goodwin L."/>
            <person name="Pitluck S."/>
            <person name="Ivanova N."/>
            <person name="Mavromatis K."/>
            <person name="Ovchinnikova G."/>
            <person name="Pati A."/>
            <person name="Chen A."/>
            <person name="Palaniappan K."/>
            <person name="Land M."/>
            <person name="Hauser L."/>
            <person name="Chang Y.J."/>
            <person name="Jeffries C.D."/>
            <person name="Chain P."/>
            <person name="Meincke L."/>
            <person name="Sims D."/>
            <person name="Brettin T."/>
            <person name="Detter J.C."/>
            <person name="Goker M."/>
            <person name="Bristow J."/>
            <person name="Eisen J.A."/>
            <person name="Markowitz V."/>
            <person name="Hugenholtz P."/>
            <person name="Kyrpides N.C."/>
            <person name="Klenk H.P."/>
            <person name="Han C."/>
        </authorList>
    </citation>
    <scope>NUCLEOTIDE SEQUENCE [LARGE SCALE GENOMIC DNA]</scope>
    <source>
        <strain evidence="2">ATCC 25559 / DSM 2243 / CCUG 17323 / JCM 9979 / KCTC 3265 / NCTC 11813 / VPI 0255 / 1899 B</strain>
    </source>
</reference>
<dbReference type="Proteomes" id="UP000001377">
    <property type="component" value="Chromosome"/>
</dbReference>